<organism evidence="1 2">
    <name type="scientific">Pterulicium gracile</name>
    <dbReference type="NCBI Taxonomy" id="1884261"/>
    <lineage>
        <taxon>Eukaryota</taxon>
        <taxon>Fungi</taxon>
        <taxon>Dikarya</taxon>
        <taxon>Basidiomycota</taxon>
        <taxon>Agaricomycotina</taxon>
        <taxon>Agaricomycetes</taxon>
        <taxon>Agaricomycetidae</taxon>
        <taxon>Agaricales</taxon>
        <taxon>Pleurotineae</taxon>
        <taxon>Pterulaceae</taxon>
        <taxon>Pterulicium</taxon>
    </lineage>
</organism>
<name>A0A5C3R4A6_9AGAR</name>
<evidence type="ECO:0000313" key="2">
    <source>
        <dbReference type="Proteomes" id="UP000305067"/>
    </source>
</evidence>
<dbReference type="Proteomes" id="UP000305067">
    <property type="component" value="Unassembled WGS sequence"/>
</dbReference>
<dbReference type="AlphaFoldDB" id="A0A5C3R4A6"/>
<gene>
    <name evidence="1" type="ORF">BDV98DRAFT_558539</name>
</gene>
<dbReference type="EMBL" id="ML178814">
    <property type="protein sequence ID" value="TFL07831.1"/>
    <property type="molecule type" value="Genomic_DNA"/>
</dbReference>
<keyword evidence="2" id="KW-1185">Reference proteome</keyword>
<evidence type="ECO:0000313" key="1">
    <source>
        <dbReference type="EMBL" id="TFL07831.1"/>
    </source>
</evidence>
<accession>A0A5C3R4A6</accession>
<protein>
    <submittedName>
        <fullName evidence="1">Uncharacterized protein</fullName>
    </submittedName>
</protein>
<sequence length="152" mass="17200">MTTDHSGFFACVHHLLAACPHHALATSKHFQSSSCAKVRLSTIAADCLRLHNSVSAKHGTLRYRLLTVVTPFSHVKPIRHFLLFFAPFCSLSHHHLRSSAVIHWRLQPTFFLRPVVHSFPCRVQPCSSNSFTSNSSPSSFLCQCDYRFSQHQ</sequence>
<reference evidence="1 2" key="1">
    <citation type="journal article" date="2019" name="Nat. Ecol. Evol.">
        <title>Megaphylogeny resolves global patterns of mushroom evolution.</title>
        <authorList>
            <person name="Varga T."/>
            <person name="Krizsan K."/>
            <person name="Foldi C."/>
            <person name="Dima B."/>
            <person name="Sanchez-Garcia M."/>
            <person name="Sanchez-Ramirez S."/>
            <person name="Szollosi G.J."/>
            <person name="Szarkandi J.G."/>
            <person name="Papp V."/>
            <person name="Albert L."/>
            <person name="Andreopoulos W."/>
            <person name="Angelini C."/>
            <person name="Antonin V."/>
            <person name="Barry K.W."/>
            <person name="Bougher N.L."/>
            <person name="Buchanan P."/>
            <person name="Buyck B."/>
            <person name="Bense V."/>
            <person name="Catcheside P."/>
            <person name="Chovatia M."/>
            <person name="Cooper J."/>
            <person name="Damon W."/>
            <person name="Desjardin D."/>
            <person name="Finy P."/>
            <person name="Geml J."/>
            <person name="Haridas S."/>
            <person name="Hughes K."/>
            <person name="Justo A."/>
            <person name="Karasinski D."/>
            <person name="Kautmanova I."/>
            <person name="Kiss B."/>
            <person name="Kocsube S."/>
            <person name="Kotiranta H."/>
            <person name="LaButti K.M."/>
            <person name="Lechner B.E."/>
            <person name="Liimatainen K."/>
            <person name="Lipzen A."/>
            <person name="Lukacs Z."/>
            <person name="Mihaltcheva S."/>
            <person name="Morgado L.N."/>
            <person name="Niskanen T."/>
            <person name="Noordeloos M.E."/>
            <person name="Ohm R.A."/>
            <person name="Ortiz-Santana B."/>
            <person name="Ovrebo C."/>
            <person name="Racz N."/>
            <person name="Riley R."/>
            <person name="Savchenko A."/>
            <person name="Shiryaev A."/>
            <person name="Soop K."/>
            <person name="Spirin V."/>
            <person name="Szebenyi C."/>
            <person name="Tomsovsky M."/>
            <person name="Tulloss R.E."/>
            <person name="Uehling J."/>
            <person name="Grigoriev I.V."/>
            <person name="Vagvolgyi C."/>
            <person name="Papp T."/>
            <person name="Martin F.M."/>
            <person name="Miettinen O."/>
            <person name="Hibbett D.S."/>
            <person name="Nagy L.G."/>
        </authorList>
    </citation>
    <scope>NUCLEOTIDE SEQUENCE [LARGE SCALE GENOMIC DNA]</scope>
    <source>
        <strain evidence="1 2">CBS 309.79</strain>
    </source>
</reference>
<proteinExistence type="predicted"/>